<accession>A0ABP3WGC7</accession>
<organism evidence="11 12">
    <name type="scientific">Colwellia asteriadis</name>
    <dbReference type="NCBI Taxonomy" id="517723"/>
    <lineage>
        <taxon>Bacteria</taxon>
        <taxon>Pseudomonadati</taxon>
        <taxon>Pseudomonadota</taxon>
        <taxon>Gammaproteobacteria</taxon>
        <taxon>Alteromonadales</taxon>
        <taxon>Colwelliaceae</taxon>
        <taxon>Colwellia</taxon>
    </lineage>
</organism>
<evidence type="ECO:0000256" key="7">
    <source>
        <dbReference type="ARBA" id="ARBA00023237"/>
    </source>
</evidence>
<keyword evidence="1 8" id="KW-0813">Transport</keyword>
<dbReference type="PROSITE" id="PS52016">
    <property type="entry name" value="TONB_DEPENDENT_REC_3"/>
    <property type="match status" value="1"/>
</dbReference>
<evidence type="ECO:0000256" key="3">
    <source>
        <dbReference type="ARBA" id="ARBA00022729"/>
    </source>
</evidence>
<proteinExistence type="inferred from homology"/>
<evidence type="ECO:0000256" key="4">
    <source>
        <dbReference type="ARBA" id="ARBA00023004"/>
    </source>
</evidence>
<keyword evidence="12" id="KW-1185">Reference proteome</keyword>
<protein>
    <recommendedName>
        <fullName evidence="10">Secretin/TonB short N-terminal domain-containing protein</fullName>
    </recommendedName>
</protein>
<dbReference type="InterPro" id="IPR039426">
    <property type="entry name" value="TonB-dep_rcpt-like"/>
</dbReference>
<evidence type="ECO:0000313" key="11">
    <source>
        <dbReference type="EMBL" id="GAA0812519.1"/>
    </source>
</evidence>
<gene>
    <name evidence="11" type="ORF">GCM10009111_06590</name>
</gene>
<dbReference type="InterPro" id="IPR037066">
    <property type="entry name" value="Plug_dom_sf"/>
</dbReference>
<dbReference type="Gene3D" id="2.170.130.10">
    <property type="entry name" value="TonB-dependent receptor, plug domain"/>
    <property type="match status" value="1"/>
</dbReference>
<dbReference type="SMART" id="SM00965">
    <property type="entry name" value="STN"/>
    <property type="match status" value="1"/>
</dbReference>
<reference evidence="12" key="1">
    <citation type="journal article" date="2019" name="Int. J. Syst. Evol. Microbiol.">
        <title>The Global Catalogue of Microorganisms (GCM) 10K type strain sequencing project: providing services to taxonomists for standard genome sequencing and annotation.</title>
        <authorList>
            <consortium name="The Broad Institute Genomics Platform"/>
            <consortium name="The Broad Institute Genome Sequencing Center for Infectious Disease"/>
            <person name="Wu L."/>
            <person name="Ma J."/>
        </authorList>
    </citation>
    <scope>NUCLEOTIDE SEQUENCE [LARGE SCALE GENOMIC DNA]</scope>
    <source>
        <strain evidence="12">JCM 15608</strain>
    </source>
</reference>
<evidence type="ECO:0000313" key="12">
    <source>
        <dbReference type="Proteomes" id="UP001500021"/>
    </source>
</evidence>
<comment type="similarity">
    <text evidence="8">Belongs to the TonB-dependent receptor family.</text>
</comment>
<keyword evidence="2" id="KW-0410">Iron transport</keyword>
<evidence type="ECO:0000256" key="1">
    <source>
        <dbReference type="ARBA" id="ARBA00022448"/>
    </source>
</evidence>
<keyword evidence="5" id="KW-0406">Ion transport</keyword>
<keyword evidence="7 8" id="KW-0998">Cell outer membrane</keyword>
<comment type="subcellular location">
    <subcellularLocation>
        <location evidence="8">Cell outer membrane</location>
        <topology evidence="8">Multi-pass membrane protein</topology>
    </subcellularLocation>
</comment>
<dbReference type="EMBL" id="BAAAFA010000002">
    <property type="protein sequence ID" value="GAA0812519.1"/>
    <property type="molecule type" value="Genomic_DNA"/>
</dbReference>
<dbReference type="Gene3D" id="3.55.50.30">
    <property type="match status" value="1"/>
</dbReference>
<evidence type="ECO:0000256" key="5">
    <source>
        <dbReference type="ARBA" id="ARBA00023065"/>
    </source>
</evidence>
<comment type="caution">
    <text evidence="11">The sequence shown here is derived from an EMBL/GenBank/DDBJ whole genome shotgun (WGS) entry which is preliminary data.</text>
</comment>
<evidence type="ECO:0000256" key="8">
    <source>
        <dbReference type="PROSITE-ProRule" id="PRU01360"/>
    </source>
</evidence>
<evidence type="ECO:0000256" key="6">
    <source>
        <dbReference type="ARBA" id="ARBA00023136"/>
    </source>
</evidence>
<keyword evidence="8" id="KW-1134">Transmembrane beta strand</keyword>
<evidence type="ECO:0000256" key="2">
    <source>
        <dbReference type="ARBA" id="ARBA00022496"/>
    </source>
</evidence>
<dbReference type="SUPFAM" id="SSF56935">
    <property type="entry name" value="Porins"/>
    <property type="match status" value="1"/>
</dbReference>
<name>A0ABP3WGC7_9GAMM</name>
<dbReference type="InterPro" id="IPR011662">
    <property type="entry name" value="Secretin/TonB_short_N"/>
</dbReference>
<dbReference type="PANTHER" id="PTHR32552:SF68">
    <property type="entry name" value="FERRICHROME OUTER MEMBRANE TRANSPORTER_PHAGE RECEPTOR"/>
    <property type="match status" value="1"/>
</dbReference>
<dbReference type="PANTHER" id="PTHR32552">
    <property type="entry name" value="FERRICHROME IRON RECEPTOR-RELATED"/>
    <property type="match status" value="1"/>
</dbReference>
<keyword evidence="3 9" id="KW-0732">Signal</keyword>
<dbReference type="Proteomes" id="UP001500021">
    <property type="component" value="Unassembled WGS sequence"/>
</dbReference>
<evidence type="ECO:0000259" key="10">
    <source>
        <dbReference type="SMART" id="SM00965"/>
    </source>
</evidence>
<keyword evidence="8" id="KW-0812">Transmembrane</keyword>
<evidence type="ECO:0000256" key="9">
    <source>
        <dbReference type="SAM" id="SignalP"/>
    </source>
</evidence>
<dbReference type="InterPro" id="IPR012910">
    <property type="entry name" value="Plug_dom"/>
</dbReference>
<keyword evidence="6 8" id="KW-0472">Membrane</keyword>
<dbReference type="RefSeq" id="WP_343814956.1">
    <property type="nucleotide sequence ID" value="NZ_BAAAFA010000002.1"/>
</dbReference>
<feature type="domain" description="Secretin/TonB short N-terminal" evidence="10">
    <location>
        <begin position="65"/>
        <end position="116"/>
    </location>
</feature>
<feature type="chain" id="PRO_5047043049" description="Secretin/TonB short N-terminal domain-containing protein" evidence="9">
    <location>
        <begin position="27"/>
        <end position="257"/>
    </location>
</feature>
<sequence>MRKQTLLALAISSVCTGLLYSSQALANQNIVQPLPTNTHQQVFNINLPAGVLGDNLVALSKQTGKSISVNSTLIKGMNSAAVKGSYNTQQAINALIINLPLTLHETSANSFTLKAAASQKKQAYTLATTQVVGAQEKALGPVDGYVAKRSATGTKTDTPIIETPQSISVFTADRIEALGASRLTEALSYAPGVNVSPFGDLAQYDWLTLRGFDAYSPGFYLDGMQLRNNGNWGLWLTENYGLERIELLRGPSSVLYG</sequence>
<dbReference type="Pfam" id="PF07715">
    <property type="entry name" value="Plug"/>
    <property type="match status" value="1"/>
</dbReference>
<keyword evidence="4" id="KW-0408">Iron</keyword>
<feature type="signal peptide" evidence="9">
    <location>
        <begin position="1"/>
        <end position="26"/>
    </location>
</feature>